<evidence type="ECO:0000256" key="1">
    <source>
        <dbReference type="SAM" id="MobiDB-lite"/>
    </source>
</evidence>
<gene>
    <name evidence="2" type="ORF">FJZ00_13730</name>
</gene>
<evidence type="ECO:0000313" key="2">
    <source>
        <dbReference type="EMBL" id="MBM3276209.1"/>
    </source>
</evidence>
<feature type="compositionally biased region" description="Basic residues" evidence="1">
    <location>
        <begin position="8"/>
        <end position="27"/>
    </location>
</feature>
<dbReference type="Proteomes" id="UP000703893">
    <property type="component" value="Unassembled WGS sequence"/>
</dbReference>
<evidence type="ECO:0000313" key="3">
    <source>
        <dbReference type="Proteomes" id="UP000703893"/>
    </source>
</evidence>
<accession>A0A937X8Q5</accession>
<dbReference type="AlphaFoldDB" id="A0A937X8Q5"/>
<proteinExistence type="predicted"/>
<comment type="caution">
    <text evidence="2">The sequence shown here is derived from an EMBL/GenBank/DDBJ whole genome shotgun (WGS) entry which is preliminary data.</text>
</comment>
<organism evidence="2 3">
    <name type="scientific">Candidatus Tanganyikabacteria bacterium</name>
    <dbReference type="NCBI Taxonomy" id="2961651"/>
    <lineage>
        <taxon>Bacteria</taxon>
        <taxon>Bacillati</taxon>
        <taxon>Candidatus Sericytochromatia</taxon>
        <taxon>Candidatus Tanganyikabacteria</taxon>
    </lineage>
</organism>
<protein>
    <submittedName>
        <fullName evidence="2">Uncharacterized protein</fullName>
    </submittedName>
</protein>
<reference evidence="2 3" key="1">
    <citation type="submission" date="2019-03" db="EMBL/GenBank/DDBJ databases">
        <title>Lake Tanganyika Metagenome-Assembled Genomes (MAGs).</title>
        <authorList>
            <person name="Tran P."/>
        </authorList>
    </citation>
    <scope>NUCLEOTIDE SEQUENCE [LARGE SCALE GENOMIC DNA]</scope>
    <source>
        <strain evidence="2">K_DeepCast_65m_m2_236</strain>
    </source>
</reference>
<dbReference type="EMBL" id="VGJX01000912">
    <property type="protein sequence ID" value="MBM3276209.1"/>
    <property type="molecule type" value="Genomic_DNA"/>
</dbReference>
<name>A0A937X8Q5_9BACT</name>
<feature type="region of interest" description="Disordered" evidence="1">
    <location>
        <begin position="1"/>
        <end position="35"/>
    </location>
</feature>
<sequence>MEIEEKATKKRAPSRKRPASHRRKRKTAPAVPYNPGQVRMLEALVEEFAGKREIAQGPGGTELTVRLPSDIPHLEVFIEYKLHDLRTKQARLASLWDLTGAS</sequence>